<protein>
    <submittedName>
        <fullName evidence="1">Uncharacterized protein</fullName>
    </submittedName>
</protein>
<name>A0ACC2TY64_9FUNG</name>
<evidence type="ECO:0000313" key="2">
    <source>
        <dbReference type="Proteomes" id="UP001165960"/>
    </source>
</evidence>
<evidence type="ECO:0000313" key="1">
    <source>
        <dbReference type="EMBL" id="KAJ9079286.1"/>
    </source>
</evidence>
<proteinExistence type="predicted"/>
<accession>A0ACC2TY64</accession>
<gene>
    <name evidence="1" type="ORF">DSO57_1037001</name>
</gene>
<dbReference type="Proteomes" id="UP001165960">
    <property type="component" value="Unassembled WGS sequence"/>
</dbReference>
<organism evidence="1 2">
    <name type="scientific">Entomophthora muscae</name>
    <dbReference type="NCBI Taxonomy" id="34485"/>
    <lineage>
        <taxon>Eukaryota</taxon>
        <taxon>Fungi</taxon>
        <taxon>Fungi incertae sedis</taxon>
        <taxon>Zoopagomycota</taxon>
        <taxon>Entomophthoromycotina</taxon>
        <taxon>Entomophthoromycetes</taxon>
        <taxon>Entomophthorales</taxon>
        <taxon>Entomophthoraceae</taxon>
        <taxon>Entomophthora</taxon>
    </lineage>
</organism>
<sequence length="349" mass="37945">MSTKNVADRGNKPLPLALSSSSMEIHTRANKPYYENSRHSWVFTKAPPAPEALTAIPTAFYSPSFEGLPEEKPSSFIDAKRCSASNLKELKLKDDLNRKRAPIAKSTPLLDSAVITTNITGNSSQRNSVSSSNRDSVSSDMGYFSTSPGSEPGKATPAILNQLSRSNINPQEVLSRQMESSLKQNLVSPSPRPYSEDATPLTESAIATARSSSYLTPISFSPTASFNELPQGPFSPGSNMKYPDDQFKKGVEITSHKKNFNFQKLPSSPKKQIKVVDSKISCGSRDSGLSNNSEVTGNTSIQKDTKTKETQNIEKNRSNSISIPDCALPVPTRSSTFSIPPILAPRKRL</sequence>
<comment type="caution">
    <text evidence="1">The sequence shown here is derived from an EMBL/GenBank/DDBJ whole genome shotgun (WGS) entry which is preliminary data.</text>
</comment>
<reference evidence="1" key="1">
    <citation type="submission" date="2022-04" db="EMBL/GenBank/DDBJ databases">
        <title>Genome of the entomopathogenic fungus Entomophthora muscae.</title>
        <authorList>
            <person name="Elya C."/>
            <person name="Lovett B.R."/>
            <person name="Lee E."/>
            <person name="Macias A.M."/>
            <person name="Hajek A.E."/>
            <person name="De Bivort B.L."/>
            <person name="Kasson M.T."/>
            <person name="De Fine Licht H.H."/>
            <person name="Stajich J.E."/>
        </authorList>
    </citation>
    <scope>NUCLEOTIDE SEQUENCE</scope>
    <source>
        <strain evidence="1">Berkeley</strain>
    </source>
</reference>
<keyword evidence="2" id="KW-1185">Reference proteome</keyword>
<dbReference type="EMBL" id="QTSX02001798">
    <property type="protein sequence ID" value="KAJ9079286.1"/>
    <property type="molecule type" value="Genomic_DNA"/>
</dbReference>